<name>A0A8S5R7U5_9VIRU</name>
<proteinExistence type="predicted"/>
<dbReference type="EMBL" id="BK015832">
    <property type="protein sequence ID" value="DAE27227.1"/>
    <property type="molecule type" value="Genomic_DNA"/>
</dbReference>
<protein>
    <submittedName>
        <fullName evidence="1">Uncharacterized protein</fullName>
    </submittedName>
</protein>
<reference evidence="1" key="1">
    <citation type="journal article" date="2021" name="Proc. Natl. Acad. Sci. U.S.A.">
        <title>A Catalog of Tens of Thousands of Viruses from Human Metagenomes Reveals Hidden Associations with Chronic Diseases.</title>
        <authorList>
            <person name="Tisza M.J."/>
            <person name="Buck C.B."/>
        </authorList>
    </citation>
    <scope>NUCLEOTIDE SEQUENCE</scope>
    <source>
        <strain evidence="1">CtKgb28</strain>
    </source>
</reference>
<evidence type="ECO:0000313" key="1">
    <source>
        <dbReference type="EMBL" id="DAE27227.1"/>
    </source>
</evidence>
<accession>A0A8S5R7U5</accession>
<organism evidence="1">
    <name type="scientific">virus sp. ctKgb28</name>
    <dbReference type="NCBI Taxonomy" id="2826799"/>
    <lineage>
        <taxon>Viruses</taxon>
    </lineage>
</organism>
<sequence length="405" mass="45638">MRSKDNFIPRQYAPLDVSQKLTCITDNSPATQVYNADTGEYEPNREITPTVIYPDITGWASDNSWANKQCNSILDEMVWKVNGVDITTIASWRGKYEILQDGSMRGALKVKRNLTREEKCSLTFSAVIPDHRLQARLKVNTEELVLSTYNKTEDTYGLSFGNADKISYNPFIDKLALYDYKVAHELIAFSNDERNACYDGNQYERSIPLHVFKGTKEVKTGFTIKVFKVASATSLIDVSSGFSEVIGVTTSEVKFDLRAINAADYVIRVLVKNNVVAQKQISFSRTYQEYVAEVINLTAIYHDDKTKSHKALILIDKNELECPESVLDIRWFTVATDVKNNATTEKHWNVGSTVLYNIEETGVGETINDGIHVMYDASFKGALQDATDKDGNVYTNSDGETYMFN</sequence>